<evidence type="ECO:0000313" key="3">
    <source>
        <dbReference type="Proteomes" id="UP000320679"/>
    </source>
</evidence>
<dbReference type="InterPro" id="IPR002686">
    <property type="entry name" value="Transposase_17"/>
</dbReference>
<dbReference type="InterPro" id="IPR036515">
    <property type="entry name" value="Transposase_17_sf"/>
</dbReference>
<dbReference type="SUPFAM" id="SSF143422">
    <property type="entry name" value="Transposase IS200-like"/>
    <property type="match status" value="1"/>
</dbReference>
<dbReference type="PANTHER" id="PTHR33360">
    <property type="entry name" value="TRANSPOSASE FOR INSERTION SEQUENCE ELEMENT IS200"/>
    <property type="match status" value="1"/>
</dbReference>
<reference evidence="2 3" key="1">
    <citation type="submission" date="2019-03" db="EMBL/GenBank/DDBJ databases">
        <title>Metabolic potential of uncultured bacteria and archaea associated with petroleum seepage in deep-sea sediments.</title>
        <authorList>
            <person name="Dong X."/>
            <person name="Hubert C."/>
        </authorList>
    </citation>
    <scope>NUCLEOTIDE SEQUENCE [LARGE SCALE GENOMIC DNA]</scope>
    <source>
        <strain evidence="2">E29_bin78</strain>
    </source>
</reference>
<accession>A0A523V1Y8</accession>
<sequence length="151" mass="17350">MSAEEGKNYIEFWRRFYTNSSFLKKSSNGILNQKNGSNKKRAKYICLIFKKLKDLFNIEIGIDCDHIHLHMVVPPKYSVSILVGTIKTNTSKLLGEKFSFLDKVYWDDNGIWGEGYFVPTVGINEGMIRKYVELQGKEDAGQAELELQKVC</sequence>
<dbReference type="SMART" id="SM01321">
    <property type="entry name" value="Y1_Tnp"/>
    <property type="match status" value="1"/>
</dbReference>
<dbReference type="GO" id="GO:0006313">
    <property type="term" value="P:DNA transposition"/>
    <property type="evidence" value="ECO:0007669"/>
    <property type="project" value="InterPro"/>
</dbReference>
<feature type="domain" description="Transposase IS200-like" evidence="1">
    <location>
        <begin position="26"/>
        <end position="135"/>
    </location>
</feature>
<comment type="caution">
    <text evidence="2">The sequence shown here is derived from an EMBL/GenBank/DDBJ whole genome shotgun (WGS) entry which is preliminary data.</text>
</comment>
<dbReference type="AlphaFoldDB" id="A0A523V1Y8"/>
<gene>
    <name evidence="2" type="primary">tnpA</name>
    <name evidence="2" type="ORF">E3J59_00005</name>
</gene>
<evidence type="ECO:0000313" key="2">
    <source>
        <dbReference type="EMBL" id="TET48776.1"/>
    </source>
</evidence>
<dbReference type="GO" id="GO:0004803">
    <property type="term" value="F:transposase activity"/>
    <property type="evidence" value="ECO:0007669"/>
    <property type="project" value="InterPro"/>
</dbReference>
<dbReference type="Gene3D" id="3.30.70.1290">
    <property type="entry name" value="Transposase IS200-like"/>
    <property type="match status" value="1"/>
</dbReference>
<dbReference type="Proteomes" id="UP000320679">
    <property type="component" value="Unassembled WGS sequence"/>
</dbReference>
<dbReference type="Pfam" id="PF01797">
    <property type="entry name" value="Y1_Tnp"/>
    <property type="match status" value="1"/>
</dbReference>
<dbReference type="NCBIfam" id="NF033573">
    <property type="entry name" value="transpos_IS200"/>
    <property type="match status" value="1"/>
</dbReference>
<dbReference type="PANTHER" id="PTHR33360:SF2">
    <property type="entry name" value="TRANSPOSASE FOR INSERTION SEQUENCE ELEMENT IS200"/>
    <property type="match status" value="1"/>
</dbReference>
<name>A0A523V1Y8_UNCAE</name>
<proteinExistence type="predicted"/>
<protein>
    <submittedName>
        <fullName evidence="2">IS200/IS605 family transposase</fullName>
    </submittedName>
</protein>
<organism evidence="2 3">
    <name type="scientific">Aerophobetes bacterium</name>
    <dbReference type="NCBI Taxonomy" id="2030807"/>
    <lineage>
        <taxon>Bacteria</taxon>
        <taxon>Candidatus Aerophobota</taxon>
    </lineage>
</organism>
<dbReference type="GO" id="GO:0003677">
    <property type="term" value="F:DNA binding"/>
    <property type="evidence" value="ECO:0007669"/>
    <property type="project" value="InterPro"/>
</dbReference>
<dbReference type="EMBL" id="SOJK01000001">
    <property type="protein sequence ID" value="TET48776.1"/>
    <property type="molecule type" value="Genomic_DNA"/>
</dbReference>
<evidence type="ECO:0000259" key="1">
    <source>
        <dbReference type="SMART" id="SM01321"/>
    </source>
</evidence>